<dbReference type="PANTHER" id="PTHR12219">
    <property type="entry name" value="NADH-UBIQUINONE OXIDOREDUCTASE"/>
    <property type="match status" value="1"/>
</dbReference>
<evidence type="ECO:0000256" key="4">
    <source>
        <dbReference type="ARBA" id="ARBA00022792"/>
    </source>
</evidence>
<dbReference type="InterPro" id="IPR038532">
    <property type="entry name" value="NDUFS4-like_sf"/>
</dbReference>
<evidence type="ECO:0000313" key="9">
    <source>
        <dbReference type="EMBL" id="SUS07622.1"/>
    </source>
</evidence>
<dbReference type="Pfam" id="PF04800">
    <property type="entry name" value="NDUS4"/>
    <property type="match status" value="1"/>
</dbReference>
<keyword evidence="4" id="KW-0999">Mitochondrion inner membrane</keyword>
<keyword evidence="3" id="KW-0679">Respiratory chain</keyword>
<evidence type="ECO:0000256" key="5">
    <source>
        <dbReference type="ARBA" id="ARBA00022946"/>
    </source>
</evidence>
<sequence length="94" mass="11051">MTTVRIFQPSKTTMQSGRGNTKRWLLQFESSSARFHDPLMGWIGSSDTRQQLRMGFETREQAVAFAERYGLQYSVQEPQARQMRPKNYAENFRI</sequence>
<evidence type="ECO:0000256" key="1">
    <source>
        <dbReference type="ARBA" id="ARBA00004273"/>
    </source>
</evidence>
<protein>
    <submittedName>
        <fullName evidence="9">Oxidoreductase</fullName>
    </submittedName>
</protein>
<organism evidence="9">
    <name type="scientific">metagenome</name>
    <dbReference type="NCBI Taxonomy" id="256318"/>
    <lineage>
        <taxon>unclassified sequences</taxon>
        <taxon>metagenomes</taxon>
    </lineage>
</organism>
<dbReference type="EMBL" id="UIDG01000417">
    <property type="protein sequence ID" value="SUS07622.1"/>
    <property type="molecule type" value="Genomic_DNA"/>
</dbReference>
<comment type="subcellular location">
    <subcellularLocation>
        <location evidence="1">Mitochondrion inner membrane</location>
    </subcellularLocation>
</comment>
<name>A0A380TGM9_9ZZZZ</name>
<evidence type="ECO:0000256" key="8">
    <source>
        <dbReference type="ARBA" id="ARBA00023136"/>
    </source>
</evidence>
<dbReference type="AlphaFoldDB" id="A0A380TGM9"/>
<keyword evidence="8" id="KW-0472">Membrane</keyword>
<dbReference type="InterPro" id="IPR006885">
    <property type="entry name" value="NADH_UbQ_FeS_4_mit-like"/>
</dbReference>
<keyword evidence="6" id="KW-0249">Electron transport</keyword>
<keyword evidence="2" id="KW-0813">Transport</keyword>
<dbReference type="Gene3D" id="3.30.160.190">
    <property type="entry name" value="atu1810 like domain"/>
    <property type="match status" value="1"/>
</dbReference>
<evidence type="ECO:0000256" key="3">
    <source>
        <dbReference type="ARBA" id="ARBA00022660"/>
    </source>
</evidence>
<evidence type="ECO:0000256" key="7">
    <source>
        <dbReference type="ARBA" id="ARBA00023128"/>
    </source>
</evidence>
<dbReference type="PANTHER" id="PTHR12219:SF8">
    <property type="entry name" value="NADH DEHYDROGENASE [UBIQUINONE] IRON-SULFUR PROTEIN 4, MITOCHONDRIAL"/>
    <property type="match status" value="1"/>
</dbReference>
<gene>
    <name evidence="9" type="ORF">DF3PB_4740002</name>
</gene>
<accession>A0A380TGM9</accession>
<proteinExistence type="predicted"/>
<dbReference type="GO" id="GO:0005743">
    <property type="term" value="C:mitochondrial inner membrane"/>
    <property type="evidence" value="ECO:0007669"/>
    <property type="project" value="UniProtKB-SubCell"/>
</dbReference>
<keyword evidence="5" id="KW-0809">Transit peptide</keyword>
<evidence type="ECO:0000256" key="6">
    <source>
        <dbReference type="ARBA" id="ARBA00022982"/>
    </source>
</evidence>
<dbReference type="GO" id="GO:0022900">
    <property type="term" value="P:electron transport chain"/>
    <property type="evidence" value="ECO:0007669"/>
    <property type="project" value="InterPro"/>
</dbReference>
<reference evidence="9" key="1">
    <citation type="submission" date="2018-07" db="EMBL/GenBank/DDBJ databases">
        <authorList>
            <person name="Quirk P.G."/>
            <person name="Krulwich T.A."/>
        </authorList>
    </citation>
    <scope>NUCLEOTIDE SEQUENCE</scope>
</reference>
<keyword evidence="7" id="KW-0496">Mitochondrion</keyword>
<evidence type="ECO:0000256" key="2">
    <source>
        <dbReference type="ARBA" id="ARBA00022448"/>
    </source>
</evidence>